<dbReference type="EMBL" id="QJKJ01000111">
    <property type="protein sequence ID" value="RDY14213.1"/>
    <property type="molecule type" value="Genomic_DNA"/>
</dbReference>
<dbReference type="InterPro" id="IPR043502">
    <property type="entry name" value="DNA/RNA_pol_sf"/>
</dbReference>
<dbReference type="SUPFAM" id="SSF56672">
    <property type="entry name" value="DNA/RNA polymerases"/>
    <property type="match status" value="1"/>
</dbReference>
<feature type="domain" description="Reverse transcriptase Ty1/copia-type" evidence="2">
    <location>
        <begin position="110"/>
        <end position="190"/>
    </location>
</feature>
<protein>
    <recommendedName>
        <fullName evidence="2">Reverse transcriptase Ty1/copia-type domain-containing protein</fullName>
    </recommendedName>
</protein>
<accession>A0A371IGT7</accession>
<dbReference type="Proteomes" id="UP000257109">
    <property type="component" value="Unassembled WGS sequence"/>
</dbReference>
<dbReference type="AlphaFoldDB" id="A0A371IGT7"/>
<dbReference type="InterPro" id="IPR013103">
    <property type="entry name" value="RVT_2"/>
</dbReference>
<evidence type="ECO:0000259" key="2">
    <source>
        <dbReference type="Pfam" id="PF07727"/>
    </source>
</evidence>
<dbReference type="STRING" id="157652.A0A371IGT7"/>
<gene>
    <name evidence="3" type="ORF">CR513_00753</name>
</gene>
<reference evidence="3" key="1">
    <citation type="submission" date="2018-05" db="EMBL/GenBank/DDBJ databases">
        <title>Draft genome of Mucuna pruriens seed.</title>
        <authorList>
            <person name="Nnadi N.E."/>
            <person name="Vos R."/>
            <person name="Hasami M.H."/>
            <person name="Devisetty U.K."/>
            <person name="Aguiy J.C."/>
        </authorList>
    </citation>
    <scope>NUCLEOTIDE SEQUENCE [LARGE SCALE GENOMIC DNA]</scope>
    <source>
        <strain evidence="3">JCA_2017</strain>
    </source>
</reference>
<feature type="region of interest" description="Disordered" evidence="1">
    <location>
        <begin position="56"/>
        <end position="77"/>
    </location>
</feature>
<organism evidence="3 4">
    <name type="scientific">Mucuna pruriens</name>
    <name type="common">Velvet bean</name>
    <name type="synonym">Dolichos pruriens</name>
    <dbReference type="NCBI Taxonomy" id="157652"/>
    <lineage>
        <taxon>Eukaryota</taxon>
        <taxon>Viridiplantae</taxon>
        <taxon>Streptophyta</taxon>
        <taxon>Embryophyta</taxon>
        <taxon>Tracheophyta</taxon>
        <taxon>Spermatophyta</taxon>
        <taxon>Magnoliopsida</taxon>
        <taxon>eudicotyledons</taxon>
        <taxon>Gunneridae</taxon>
        <taxon>Pentapetalae</taxon>
        <taxon>rosids</taxon>
        <taxon>fabids</taxon>
        <taxon>Fabales</taxon>
        <taxon>Fabaceae</taxon>
        <taxon>Papilionoideae</taxon>
        <taxon>50 kb inversion clade</taxon>
        <taxon>NPAAA clade</taxon>
        <taxon>indigoferoid/millettioid clade</taxon>
        <taxon>Phaseoleae</taxon>
        <taxon>Mucuna</taxon>
    </lineage>
</organism>
<feature type="non-terminal residue" evidence="3">
    <location>
        <position position="1"/>
    </location>
</feature>
<dbReference type="PANTHER" id="PTHR11439">
    <property type="entry name" value="GAG-POL-RELATED RETROTRANSPOSON"/>
    <property type="match status" value="1"/>
</dbReference>
<proteinExistence type="predicted"/>
<dbReference type="PANTHER" id="PTHR11439:SF455">
    <property type="entry name" value="RLK (RECEPTOR-LIKE PROTEIN KINASE) 8, PUTATIVE-RELATED"/>
    <property type="match status" value="1"/>
</dbReference>
<dbReference type="OrthoDB" id="414945at2759"/>
<sequence>MLQVPISKWQIFISKDVLFNEHKFPYSFPSSKLSIQPTSTPPKSTSLPLFMLPQSPTATPTSTTASPVINSSPTPTSPSHSIQQSLFLTLHHSLLLPKTILHQLQALILVGCKWVFRIKQNLDGSIQKHKARLVAKGFHQQPGFDFQETFSPVVKLVTVRTVLSITITRHWHIKQIDVNNAFLNGILVEEFERLTTSLVALGFKNSKCNSFLFTFSLGPHQVIMLVYEDDIIVTSDHLPLIQSLISCLNDQFSLKQLGNLKYFIGIEFQKLTNGSVFLSQTKYIRDLLSKAKMTDAKGMSTPIVANIKLSKHGADYFADPSFYHPIVGALQYATIARSEISYAVHKACRFLPQPLDSYWTAMKRILRYLNGSLHHGLLILPHQLRPFLS</sequence>
<feature type="domain" description="Reverse transcriptase Ty1/copia-type" evidence="2">
    <location>
        <begin position="193"/>
        <end position="304"/>
    </location>
</feature>
<dbReference type="Pfam" id="PF07727">
    <property type="entry name" value="RVT_2"/>
    <property type="match status" value="2"/>
</dbReference>
<name>A0A371IGT7_MUCPR</name>
<evidence type="ECO:0000256" key="1">
    <source>
        <dbReference type="SAM" id="MobiDB-lite"/>
    </source>
</evidence>
<keyword evidence="4" id="KW-1185">Reference proteome</keyword>
<comment type="caution">
    <text evidence="3">The sequence shown here is derived from an EMBL/GenBank/DDBJ whole genome shotgun (WGS) entry which is preliminary data.</text>
</comment>
<evidence type="ECO:0000313" key="3">
    <source>
        <dbReference type="EMBL" id="RDY14213.1"/>
    </source>
</evidence>
<evidence type="ECO:0000313" key="4">
    <source>
        <dbReference type="Proteomes" id="UP000257109"/>
    </source>
</evidence>